<protein>
    <recommendedName>
        <fullName evidence="2">OTU domain-containing protein</fullName>
    </recommendedName>
</protein>
<dbReference type="AlphaFoldDB" id="A0A8D9AAQ5"/>
<sequence length="125" mass="13991">MKRSYKASEKNDVNGFSLTSDPASGRRPEAPQVVTMRSPQPSISTQHQITATNVNKAFNIQRIVGDGNCLFRSVSLYLYNTQDRHMELRAEAVPYISKITAETIKDVPGKHNLLQMQRAVVLVMS</sequence>
<feature type="compositionally biased region" description="Polar residues" evidence="1">
    <location>
        <begin position="35"/>
        <end position="46"/>
    </location>
</feature>
<organism evidence="3">
    <name type="scientific">Cacopsylla melanoneura</name>
    <dbReference type="NCBI Taxonomy" id="428564"/>
    <lineage>
        <taxon>Eukaryota</taxon>
        <taxon>Metazoa</taxon>
        <taxon>Ecdysozoa</taxon>
        <taxon>Arthropoda</taxon>
        <taxon>Hexapoda</taxon>
        <taxon>Insecta</taxon>
        <taxon>Pterygota</taxon>
        <taxon>Neoptera</taxon>
        <taxon>Paraneoptera</taxon>
        <taxon>Hemiptera</taxon>
        <taxon>Sternorrhyncha</taxon>
        <taxon>Psylloidea</taxon>
        <taxon>Psyllidae</taxon>
        <taxon>Psyllinae</taxon>
        <taxon>Cacopsylla</taxon>
    </lineage>
</organism>
<dbReference type="PROSITE" id="PS50802">
    <property type="entry name" value="OTU"/>
    <property type="match status" value="1"/>
</dbReference>
<evidence type="ECO:0000313" key="3">
    <source>
        <dbReference type="EMBL" id="CAG6761934.1"/>
    </source>
</evidence>
<accession>A0A8D9AAQ5</accession>
<dbReference type="InterPro" id="IPR003323">
    <property type="entry name" value="OTU_dom"/>
</dbReference>
<dbReference type="Pfam" id="PF02338">
    <property type="entry name" value="OTU"/>
    <property type="match status" value="1"/>
</dbReference>
<dbReference type="InterPro" id="IPR038765">
    <property type="entry name" value="Papain-like_cys_pep_sf"/>
</dbReference>
<name>A0A8D9AAQ5_9HEMI</name>
<proteinExistence type="predicted"/>
<evidence type="ECO:0000259" key="2">
    <source>
        <dbReference type="PROSITE" id="PS50802"/>
    </source>
</evidence>
<feature type="domain" description="OTU" evidence="2">
    <location>
        <begin position="58"/>
        <end position="125"/>
    </location>
</feature>
<dbReference type="EMBL" id="HBUF01560135">
    <property type="protein sequence ID" value="CAG6761934.1"/>
    <property type="molecule type" value="Transcribed_RNA"/>
</dbReference>
<evidence type="ECO:0000256" key="1">
    <source>
        <dbReference type="SAM" id="MobiDB-lite"/>
    </source>
</evidence>
<feature type="compositionally biased region" description="Basic and acidic residues" evidence="1">
    <location>
        <begin position="1"/>
        <end position="12"/>
    </location>
</feature>
<dbReference type="SUPFAM" id="SSF54001">
    <property type="entry name" value="Cysteine proteinases"/>
    <property type="match status" value="1"/>
</dbReference>
<dbReference type="Gene3D" id="3.90.70.80">
    <property type="match status" value="1"/>
</dbReference>
<reference evidence="3" key="1">
    <citation type="submission" date="2021-05" db="EMBL/GenBank/DDBJ databases">
        <authorList>
            <person name="Alioto T."/>
            <person name="Alioto T."/>
            <person name="Gomez Garrido J."/>
        </authorList>
    </citation>
    <scope>NUCLEOTIDE SEQUENCE</scope>
</reference>
<feature type="region of interest" description="Disordered" evidence="1">
    <location>
        <begin position="1"/>
        <end position="46"/>
    </location>
</feature>